<dbReference type="RefSeq" id="WP_098693474.1">
    <property type="nucleotide sequence ID" value="NZ_CP023778.1"/>
</dbReference>
<evidence type="ECO:0000313" key="2">
    <source>
        <dbReference type="Proteomes" id="UP000221961"/>
    </source>
</evidence>
<dbReference type="GeneID" id="88357490"/>
<dbReference type="KEGG" id="ntp:CRH09_08725"/>
<reference evidence="1 2" key="1">
    <citation type="submission" date="2017-10" db="EMBL/GenBank/DDBJ databases">
        <title>Comparative genomics between pathogenic Norcardia.</title>
        <authorList>
            <person name="Zeng L."/>
        </authorList>
    </citation>
    <scope>NUCLEOTIDE SEQUENCE [LARGE SCALE GENOMIC DNA]</scope>
    <source>
        <strain evidence="1 2">NC_YFY_NT001</strain>
    </source>
</reference>
<dbReference type="Proteomes" id="UP000221961">
    <property type="component" value="Chromosome"/>
</dbReference>
<evidence type="ECO:0000313" key="1">
    <source>
        <dbReference type="EMBL" id="ATL66272.1"/>
    </source>
</evidence>
<proteinExistence type="predicted"/>
<sequence>MYDTHRTEVDGIEATWRLHHPPRAVIIKVYNRSENVPIVAFDAGRCPDLADARARFPDLEKLWDAVRHDFWDQLTPRGWGTVTGDSPRLERK</sequence>
<dbReference type="AlphaFoldDB" id="A0A291RGQ6"/>
<dbReference type="EMBL" id="CP023778">
    <property type="protein sequence ID" value="ATL66272.1"/>
    <property type="molecule type" value="Genomic_DNA"/>
</dbReference>
<name>A0A291RGQ6_9NOCA</name>
<protein>
    <submittedName>
        <fullName evidence="1">Uncharacterized protein</fullName>
    </submittedName>
</protein>
<organism evidence="1 2">
    <name type="scientific">Nocardia terpenica</name>
    <dbReference type="NCBI Taxonomy" id="455432"/>
    <lineage>
        <taxon>Bacteria</taxon>
        <taxon>Bacillati</taxon>
        <taxon>Actinomycetota</taxon>
        <taxon>Actinomycetes</taxon>
        <taxon>Mycobacteriales</taxon>
        <taxon>Nocardiaceae</taxon>
        <taxon>Nocardia</taxon>
    </lineage>
</organism>
<gene>
    <name evidence="1" type="ORF">CRH09_08725</name>
</gene>
<accession>A0A291RGQ6</accession>